<evidence type="ECO:0000256" key="1">
    <source>
        <dbReference type="ARBA" id="ARBA00022801"/>
    </source>
</evidence>
<dbReference type="PANTHER" id="PTHR22946:SF9">
    <property type="entry name" value="POLYKETIDE TRANSFERASE AF380"/>
    <property type="match status" value="1"/>
</dbReference>
<proteinExistence type="predicted"/>
<organism evidence="3 4">
    <name type="scientific">Rhodohalobacter mucosus</name>
    <dbReference type="NCBI Taxonomy" id="2079485"/>
    <lineage>
        <taxon>Bacteria</taxon>
        <taxon>Pseudomonadati</taxon>
        <taxon>Balneolota</taxon>
        <taxon>Balneolia</taxon>
        <taxon>Balneolales</taxon>
        <taxon>Balneolaceae</taxon>
        <taxon>Rhodohalobacter</taxon>
    </lineage>
</organism>
<evidence type="ECO:0000313" key="3">
    <source>
        <dbReference type="EMBL" id="PWN05307.1"/>
    </source>
</evidence>
<dbReference type="RefSeq" id="WP_109647863.1">
    <property type="nucleotide sequence ID" value="NZ_QGGB01000010.1"/>
</dbReference>
<dbReference type="InterPro" id="IPR050261">
    <property type="entry name" value="FrsA_esterase"/>
</dbReference>
<accession>A0A316TL72</accession>
<dbReference type="Proteomes" id="UP000245533">
    <property type="component" value="Unassembled WGS sequence"/>
</dbReference>
<dbReference type="Pfam" id="PF12146">
    <property type="entry name" value="Hydrolase_4"/>
    <property type="match status" value="1"/>
</dbReference>
<keyword evidence="4" id="KW-1185">Reference proteome</keyword>
<dbReference type="SUPFAM" id="SSF53474">
    <property type="entry name" value="alpha/beta-Hydrolases"/>
    <property type="match status" value="1"/>
</dbReference>
<dbReference type="OrthoDB" id="9791538at2"/>
<gene>
    <name evidence="3" type="ORF">DDZ15_14635</name>
</gene>
<dbReference type="PANTHER" id="PTHR22946">
    <property type="entry name" value="DIENELACTONE HYDROLASE DOMAIN-CONTAINING PROTEIN-RELATED"/>
    <property type="match status" value="1"/>
</dbReference>
<protein>
    <submittedName>
        <fullName evidence="3">Osmotically inducible protein OsmC</fullName>
    </submittedName>
</protein>
<feature type="domain" description="Serine aminopeptidase S33" evidence="2">
    <location>
        <begin position="42"/>
        <end position="132"/>
    </location>
</feature>
<reference evidence="3 4" key="1">
    <citation type="submission" date="2018-05" db="EMBL/GenBank/DDBJ databases">
        <title>Rhodohalobacter halophilus gen. nov., sp. nov., a moderately halophilic member of the family Balneolaceae.</title>
        <authorList>
            <person name="Liu Z.-W."/>
        </authorList>
    </citation>
    <scope>NUCLEOTIDE SEQUENCE [LARGE SCALE GENOMIC DNA]</scope>
    <source>
        <strain evidence="3 4">8A47</strain>
    </source>
</reference>
<keyword evidence="1" id="KW-0378">Hydrolase</keyword>
<dbReference type="Gene3D" id="3.40.50.1820">
    <property type="entry name" value="alpha/beta hydrolase"/>
    <property type="match status" value="1"/>
</dbReference>
<sequence length="251" mass="27716">MASEKIEFKGVLGEMLSAKVDRPDGEHRACALFAHCFTCSKNLKAVSNIARALNRKGVLVFRFDFTGLGDSGGSFEDTNFSSNVDDLIAAAEYMKREMHGPTILIGHSLGGAAVLQAAGRMETVKAVATIGAPSEPKHVEHHFESKKEEIEREGSAIVNLAGRPFRIKKQFLDDLAETRMDSYIENLDRALLVMHAPLDDTVGIDNAAHIYKMARHPKSFLSLHEADHLLTDEKFSRYAGSIIAEWAEIYL</sequence>
<dbReference type="AlphaFoldDB" id="A0A316TL72"/>
<name>A0A316TL72_9BACT</name>
<evidence type="ECO:0000259" key="2">
    <source>
        <dbReference type="Pfam" id="PF12146"/>
    </source>
</evidence>
<dbReference type="InterPro" id="IPR029058">
    <property type="entry name" value="AB_hydrolase_fold"/>
</dbReference>
<dbReference type="EMBL" id="QGGB01000010">
    <property type="protein sequence ID" value="PWN05307.1"/>
    <property type="molecule type" value="Genomic_DNA"/>
</dbReference>
<comment type="caution">
    <text evidence="3">The sequence shown here is derived from an EMBL/GenBank/DDBJ whole genome shotgun (WGS) entry which is preliminary data.</text>
</comment>
<dbReference type="InterPro" id="IPR022742">
    <property type="entry name" value="Hydrolase_4"/>
</dbReference>
<evidence type="ECO:0000313" key="4">
    <source>
        <dbReference type="Proteomes" id="UP000245533"/>
    </source>
</evidence>
<dbReference type="GO" id="GO:0052689">
    <property type="term" value="F:carboxylic ester hydrolase activity"/>
    <property type="evidence" value="ECO:0007669"/>
    <property type="project" value="UniProtKB-ARBA"/>
</dbReference>